<protein>
    <recommendedName>
        <fullName evidence="3">Protein kinase domain-containing protein</fullName>
    </recommendedName>
</protein>
<proteinExistence type="predicted"/>
<evidence type="ECO:0000313" key="2">
    <source>
        <dbReference type="Proteomes" id="UP000684084"/>
    </source>
</evidence>
<dbReference type="EMBL" id="CAGKOT010000052">
    <property type="protein sequence ID" value="CAB5384878.1"/>
    <property type="molecule type" value="Genomic_DNA"/>
</dbReference>
<accession>A0A915ZRC1</accession>
<dbReference type="OrthoDB" id="2305672at2759"/>
<dbReference type="AlphaFoldDB" id="A0A915ZRC1"/>
<comment type="caution">
    <text evidence="1">The sequence shown here is derived from an EMBL/GenBank/DDBJ whole genome shotgun (WGS) entry which is preliminary data.</text>
</comment>
<reference evidence="1" key="1">
    <citation type="submission" date="2020-05" db="EMBL/GenBank/DDBJ databases">
        <authorList>
            <person name="Rincon C."/>
            <person name="Sanders R I."/>
            <person name="Robbins C."/>
            <person name="Chaturvedi A."/>
        </authorList>
    </citation>
    <scope>NUCLEOTIDE SEQUENCE</scope>
    <source>
        <strain evidence="1">CHB12</strain>
    </source>
</reference>
<organism evidence="1 2">
    <name type="scientific">Rhizophagus irregularis</name>
    <dbReference type="NCBI Taxonomy" id="588596"/>
    <lineage>
        <taxon>Eukaryota</taxon>
        <taxon>Fungi</taxon>
        <taxon>Fungi incertae sedis</taxon>
        <taxon>Mucoromycota</taxon>
        <taxon>Glomeromycotina</taxon>
        <taxon>Glomeromycetes</taxon>
        <taxon>Glomerales</taxon>
        <taxon>Glomeraceae</taxon>
        <taxon>Rhizophagus</taxon>
    </lineage>
</organism>
<evidence type="ECO:0000313" key="1">
    <source>
        <dbReference type="EMBL" id="CAB5384878.1"/>
    </source>
</evidence>
<gene>
    <name evidence="1" type="ORF">CHRIB12_LOCUS19058</name>
</gene>
<sequence length="171" mass="19623">MESDKHHLYNSPSLSSSTDSLLLFGIPEESSDNDNDNYSACISDMGLCKKIDDVDESSIYGVIPYVAPECWDSNPDNRPNSIEIKKLIALFYNSLDQNFKEKKQQHREILEQFKETQESRKENLLTIKNNKSTAHAKAIYISRLLNPFTKILSKYDDNIHNNTVEITDFAK</sequence>
<evidence type="ECO:0008006" key="3">
    <source>
        <dbReference type="Google" id="ProtNLM"/>
    </source>
</evidence>
<dbReference type="Proteomes" id="UP000684084">
    <property type="component" value="Unassembled WGS sequence"/>
</dbReference>
<name>A0A915ZRC1_9GLOM</name>